<feature type="compositionally biased region" description="Basic and acidic residues" evidence="1">
    <location>
        <begin position="155"/>
        <end position="167"/>
    </location>
</feature>
<evidence type="ECO:0000313" key="3">
    <source>
        <dbReference type="Proteomes" id="UP000054342"/>
    </source>
</evidence>
<evidence type="ECO:0000313" key="2">
    <source>
        <dbReference type="EMBL" id="KIW53796.1"/>
    </source>
</evidence>
<name>A0A0D2BMN6_9EURO</name>
<feature type="region of interest" description="Disordered" evidence="1">
    <location>
        <begin position="25"/>
        <end position="120"/>
    </location>
</feature>
<dbReference type="HOGENOM" id="CLU_123436_0_0_1"/>
<organism evidence="2 3">
    <name type="scientific">Exophiala xenobiotica</name>
    <dbReference type="NCBI Taxonomy" id="348802"/>
    <lineage>
        <taxon>Eukaryota</taxon>
        <taxon>Fungi</taxon>
        <taxon>Dikarya</taxon>
        <taxon>Ascomycota</taxon>
        <taxon>Pezizomycotina</taxon>
        <taxon>Eurotiomycetes</taxon>
        <taxon>Chaetothyriomycetidae</taxon>
        <taxon>Chaetothyriales</taxon>
        <taxon>Herpotrichiellaceae</taxon>
        <taxon>Exophiala</taxon>
    </lineage>
</organism>
<dbReference type="RefSeq" id="XP_013314380.1">
    <property type="nucleotide sequence ID" value="XM_013458926.1"/>
</dbReference>
<accession>A0A0D2BMN6</accession>
<reference evidence="2 3" key="1">
    <citation type="submission" date="2015-01" db="EMBL/GenBank/DDBJ databases">
        <title>The Genome Sequence of Exophiala xenobiotica CBS118157.</title>
        <authorList>
            <consortium name="The Broad Institute Genomics Platform"/>
            <person name="Cuomo C."/>
            <person name="de Hoog S."/>
            <person name="Gorbushina A."/>
            <person name="Stielow B."/>
            <person name="Teixiera M."/>
            <person name="Abouelleil A."/>
            <person name="Chapman S.B."/>
            <person name="Priest M."/>
            <person name="Young S.K."/>
            <person name="Wortman J."/>
            <person name="Nusbaum C."/>
            <person name="Birren B."/>
        </authorList>
    </citation>
    <scope>NUCLEOTIDE SEQUENCE [LARGE SCALE GENOMIC DNA]</scope>
    <source>
        <strain evidence="2 3">CBS 118157</strain>
    </source>
</reference>
<dbReference type="PANTHER" id="PTHR42090:SF1">
    <property type="match status" value="1"/>
</dbReference>
<dbReference type="STRING" id="348802.A0A0D2BMN6"/>
<dbReference type="Proteomes" id="UP000054342">
    <property type="component" value="Unassembled WGS sequence"/>
</dbReference>
<sequence length="176" mass="19284">MPPTTSSPWIRTVAARRILIRPNSRHFPRRYASEADKTIKSTQDSVDKRLAQQNRHNIDRQSDEVSKSGTDDAVAAQSLSADKETTDPEELRAESGKRNLYNNPLEASPANRSISEGTVEVKGGVATKPVTKEKATYGNDARTKSADAGFEKKAFAGSTKEAKERKLPPMINSGSR</sequence>
<protein>
    <submittedName>
        <fullName evidence="2">Uncharacterized protein</fullName>
    </submittedName>
</protein>
<proteinExistence type="predicted"/>
<feature type="region of interest" description="Disordered" evidence="1">
    <location>
        <begin position="155"/>
        <end position="176"/>
    </location>
</feature>
<dbReference type="EMBL" id="KN847320">
    <property type="protein sequence ID" value="KIW53796.1"/>
    <property type="molecule type" value="Genomic_DNA"/>
</dbReference>
<dbReference type="OrthoDB" id="4116391at2759"/>
<keyword evidence="3" id="KW-1185">Reference proteome</keyword>
<evidence type="ECO:0000256" key="1">
    <source>
        <dbReference type="SAM" id="MobiDB-lite"/>
    </source>
</evidence>
<feature type="compositionally biased region" description="Basic and acidic residues" evidence="1">
    <location>
        <begin position="81"/>
        <end position="97"/>
    </location>
</feature>
<dbReference type="PANTHER" id="PTHR42090">
    <property type="match status" value="1"/>
</dbReference>
<feature type="compositionally biased region" description="Basic and acidic residues" evidence="1">
    <location>
        <begin position="31"/>
        <end position="70"/>
    </location>
</feature>
<dbReference type="AlphaFoldDB" id="A0A0D2BMN6"/>
<gene>
    <name evidence="2" type="ORF">PV05_06209</name>
</gene>
<dbReference type="GeneID" id="25328117"/>